<dbReference type="GO" id="GO:0005737">
    <property type="term" value="C:cytoplasm"/>
    <property type="evidence" value="ECO:0007669"/>
    <property type="project" value="TreeGrafter"/>
</dbReference>
<dbReference type="GO" id="GO:0000122">
    <property type="term" value="P:negative regulation of transcription by RNA polymerase II"/>
    <property type="evidence" value="ECO:0007669"/>
    <property type="project" value="TreeGrafter"/>
</dbReference>
<name>M2UFC7_COCH5</name>
<keyword evidence="4" id="KW-1185">Reference proteome</keyword>
<sequence>MLSTTTTIGNSHEPGVVIHGFEPSHNLTSVTKSNSTLPLSGRLSSVCKTDDSKNCDIIAEQEKCLQHPMACASNTNRILFKNGSPYHFQRNTLEREGTIETDKNEIDESAIEGDSDPEIWEEFEGEEESGPLFQRVNSEPNFTSRKSLLTSALHQYGPTSALQNAASRSSPAIYRSCVRLPITPSTDSSPQENSGLTMKPTQASRSKPVIMPTYHFHRPMSPKTTRRNMLNSELTGSLRQNLLRERRQKNVTTIAVAKRQQNAANPPILYRTMTTGDLEGLQNKTNQPRTGSFKETNLTGHHDNFAFASCNYNSSGW</sequence>
<accession>M2UFC7</accession>
<dbReference type="EMBL" id="KB445584">
    <property type="protein sequence ID" value="EMD86713.1"/>
    <property type="molecule type" value="Genomic_DNA"/>
</dbReference>
<evidence type="ECO:0000256" key="1">
    <source>
        <dbReference type="SAM" id="MobiDB-lite"/>
    </source>
</evidence>
<dbReference type="AlphaFoldDB" id="M2UFC7"/>
<dbReference type="GO" id="GO:0006808">
    <property type="term" value="P:regulation of nitrogen utilization"/>
    <property type="evidence" value="ECO:0007669"/>
    <property type="project" value="TreeGrafter"/>
</dbReference>
<proteinExistence type="predicted"/>
<reference evidence="4" key="2">
    <citation type="journal article" date="2013" name="PLoS Genet.">
        <title>Comparative genome structure, secondary metabolite, and effector coding capacity across Cochliobolus pathogens.</title>
        <authorList>
            <person name="Condon B.J."/>
            <person name="Leng Y."/>
            <person name="Wu D."/>
            <person name="Bushley K.E."/>
            <person name="Ohm R.A."/>
            <person name="Otillar R."/>
            <person name="Martin J."/>
            <person name="Schackwitz W."/>
            <person name="Grimwood J."/>
            <person name="MohdZainudin N."/>
            <person name="Xue C."/>
            <person name="Wang R."/>
            <person name="Manning V.A."/>
            <person name="Dhillon B."/>
            <person name="Tu Z.J."/>
            <person name="Steffenson B.J."/>
            <person name="Salamov A."/>
            <person name="Sun H."/>
            <person name="Lowry S."/>
            <person name="LaButti K."/>
            <person name="Han J."/>
            <person name="Copeland A."/>
            <person name="Lindquist E."/>
            <person name="Barry K."/>
            <person name="Schmutz J."/>
            <person name="Baker S.E."/>
            <person name="Ciuffetti L.M."/>
            <person name="Grigoriev I.V."/>
            <person name="Zhong S."/>
            <person name="Turgeon B.G."/>
        </authorList>
    </citation>
    <scope>NUCLEOTIDE SEQUENCE [LARGE SCALE GENOMIC DNA]</scope>
    <source>
        <strain evidence="4">C5 / ATCC 48332 / race O</strain>
    </source>
</reference>
<evidence type="ECO:0000313" key="4">
    <source>
        <dbReference type="Proteomes" id="UP000016936"/>
    </source>
</evidence>
<feature type="domain" description="DUF3295" evidence="2">
    <location>
        <begin position="79"/>
        <end position="282"/>
    </location>
</feature>
<dbReference type="OrthoDB" id="5054775at2759"/>
<evidence type="ECO:0000313" key="3">
    <source>
        <dbReference type="EMBL" id="EMD86713.1"/>
    </source>
</evidence>
<reference evidence="3 4" key="1">
    <citation type="journal article" date="2012" name="PLoS Pathog.">
        <title>Diverse lifestyles and strategies of plant pathogenesis encoded in the genomes of eighteen Dothideomycetes fungi.</title>
        <authorList>
            <person name="Ohm R.A."/>
            <person name="Feau N."/>
            <person name="Henrissat B."/>
            <person name="Schoch C.L."/>
            <person name="Horwitz B.A."/>
            <person name="Barry K.W."/>
            <person name="Condon B.J."/>
            <person name="Copeland A.C."/>
            <person name="Dhillon B."/>
            <person name="Glaser F."/>
            <person name="Hesse C.N."/>
            <person name="Kosti I."/>
            <person name="LaButti K."/>
            <person name="Lindquist E.A."/>
            <person name="Lucas S."/>
            <person name="Salamov A.A."/>
            <person name="Bradshaw R.E."/>
            <person name="Ciuffetti L."/>
            <person name="Hamelin R.C."/>
            <person name="Kema G.H.J."/>
            <person name="Lawrence C."/>
            <person name="Scott J.A."/>
            <person name="Spatafora J.W."/>
            <person name="Turgeon B.G."/>
            <person name="de Wit P.J.G.M."/>
            <person name="Zhong S."/>
            <person name="Goodwin S.B."/>
            <person name="Grigoriev I.V."/>
        </authorList>
    </citation>
    <scope>NUCLEOTIDE SEQUENCE [LARGE SCALE GENOMIC DNA]</scope>
    <source>
        <strain evidence="4">C5 / ATCC 48332 / race O</strain>
    </source>
</reference>
<feature type="region of interest" description="Disordered" evidence="1">
    <location>
        <begin position="183"/>
        <end position="203"/>
    </location>
</feature>
<gene>
    <name evidence="3" type="ORF">COCHEDRAFT_1228177</name>
</gene>
<dbReference type="GO" id="GO:0031930">
    <property type="term" value="P:mitochondria-nucleus signaling pathway"/>
    <property type="evidence" value="ECO:0007669"/>
    <property type="project" value="TreeGrafter"/>
</dbReference>
<dbReference type="InterPro" id="IPR021711">
    <property type="entry name" value="DUF3295"/>
</dbReference>
<dbReference type="PANTHER" id="PTHR28014:SF1">
    <property type="entry name" value="NEGATIVE REGULATOR OF RAS-CAMP PATHWAY"/>
    <property type="match status" value="1"/>
</dbReference>
<dbReference type="Proteomes" id="UP000016936">
    <property type="component" value="Unassembled WGS sequence"/>
</dbReference>
<evidence type="ECO:0000259" key="2">
    <source>
        <dbReference type="Pfam" id="PF11702"/>
    </source>
</evidence>
<dbReference type="PANTHER" id="PTHR28014">
    <property type="entry name" value="NEGATIVE REGULATOR OF RAS-CAMP PATHWAY"/>
    <property type="match status" value="1"/>
</dbReference>
<dbReference type="InterPro" id="IPR053043">
    <property type="entry name" value="Ras-cAMP_regulatory"/>
</dbReference>
<protein>
    <recommendedName>
        <fullName evidence="2">DUF3295 domain-containing protein</fullName>
    </recommendedName>
</protein>
<dbReference type="STRING" id="701091.M2UFC7"/>
<dbReference type="eggNOG" id="ENOG502SAS5">
    <property type="taxonomic scope" value="Eukaryota"/>
</dbReference>
<organism evidence="3 4">
    <name type="scientific">Cochliobolus heterostrophus (strain C5 / ATCC 48332 / race O)</name>
    <name type="common">Southern corn leaf blight fungus</name>
    <name type="synonym">Bipolaris maydis</name>
    <dbReference type="NCBI Taxonomy" id="701091"/>
    <lineage>
        <taxon>Eukaryota</taxon>
        <taxon>Fungi</taxon>
        <taxon>Dikarya</taxon>
        <taxon>Ascomycota</taxon>
        <taxon>Pezizomycotina</taxon>
        <taxon>Dothideomycetes</taxon>
        <taxon>Pleosporomycetidae</taxon>
        <taxon>Pleosporales</taxon>
        <taxon>Pleosporineae</taxon>
        <taxon>Pleosporaceae</taxon>
        <taxon>Bipolaris</taxon>
    </lineage>
</organism>
<dbReference type="Pfam" id="PF11702">
    <property type="entry name" value="DUF3295"/>
    <property type="match status" value="1"/>
</dbReference>
<dbReference type="HOGENOM" id="CLU_877178_0_0_1"/>